<comment type="caution">
    <text evidence="1">The sequence shown here is derived from an EMBL/GenBank/DDBJ whole genome shotgun (WGS) entry which is preliminary data.</text>
</comment>
<evidence type="ECO:0000313" key="1">
    <source>
        <dbReference type="EMBL" id="KRX49614.1"/>
    </source>
</evidence>
<protein>
    <submittedName>
        <fullName evidence="1">Uncharacterized protein</fullName>
    </submittedName>
</protein>
<evidence type="ECO:0000313" key="2">
    <source>
        <dbReference type="Proteomes" id="UP000055048"/>
    </source>
</evidence>
<reference evidence="1 2" key="1">
    <citation type="submission" date="2015-01" db="EMBL/GenBank/DDBJ databases">
        <title>Evolution of Trichinella species and genotypes.</title>
        <authorList>
            <person name="Korhonen P.K."/>
            <person name="Edoardo P."/>
            <person name="Giuseppe L.R."/>
            <person name="Gasser R.B."/>
        </authorList>
    </citation>
    <scope>NUCLEOTIDE SEQUENCE [LARGE SCALE GENOMIC DNA]</scope>
    <source>
        <strain evidence="1">ISS417</strain>
    </source>
</reference>
<dbReference type="Proteomes" id="UP000055048">
    <property type="component" value="Unassembled WGS sequence"/>
</dbReference>
<dbReference type="EMBL" id="JYDJ01000014">
    <property type="protein sequence ID" value="KRX49614.1"/>
    <property type="molecule type" value="Genomic_DNA"/>
</dbReference>
<keyword evidence="2" id="KW-1185">Reference proteome</keyword>
<dbReference type="AlphaFoldDB" id="A0A0V0UDY8"/>
<sequence length="77" mass="8964">MPRPSQSISPLFYVSNYSHPVTCFCVVSKGYRFIFTAALLNSCQRSIQPDDQFCLSKADYLHLQKCFRDTKDMKYLN</sequence>
<organism evidence="1 2">
    <name type="scientific">Trichinella murrelli</name>
    <dbReference type="NCBI Taxonomy" id="144512"/>
    <lineage>
        <taxon>Eukaryota</taxon>
        <taxon>Metazoa</taxon>
        <taxon>Ecdysozoa</taxon>
        <taxon>Nematoda</taxon>
        <taxon>Enoplea</taxon>
        <taxon>Dorylaimia</taxon>
        <taxon>Trichinellida</taxon>
        <taxon>Trichinellidae</taxon>
        <taxon>Trichinella</taxon>
    </lineage>
</organism>
<gene>
    <name evidence="1" type="ORF">T05_13266</name>
</gene>
<accession>A0A0V0UDY8</accession>
<name>A0A0V0UDY8_9BILA</name>
<proteinExistence type="predicted"/>